<name>A0A6A6T7I5_9PLEO</name>
<gene>
    <name evidence="3" type="ORF">K491DRAFT_715812</name>
</gene>
<dbReference type="AlphaFoldDB" id="A0A6A6T7I5"/>
<dbReference type="SUPFAM" id="SSF54695">
    <property type="entry name" value="POZ domain"/>
    <property type="match status" value="1"/>
</dbReference>
<dbReference type="Proteomes" id="UP000799324">
    <property type="component" value="Unassembled WGS sequence"/>
</dbReference>
<sequence>MSASAGNITTGNAEPAVPTAPPKVKKSASPKVSLHEAADLTLIIGEEEQEVDVLKAAMQAASPVWRAMFKPEWAESKQERISFEEDDSKAMPIVLRIAHHKPESLPKNMPWDELLELAVICGKYDTIHIVRRHLSCIGWLQPYDNPAFFSVDWLFLAYTLGDYGKFQNRLELGRKHQGHDDFKRKSAQYFTFRRLLSSNVCLVELRESEKRKCRYMITGAVTAYIQDLGFLSASFGPLEKRPRSVNSYFNSLKEFYEKTYVSCLAHVECVKSMDIGDQVDKVMNDLKLVTDVQKRHMDIQAKQGT</sequence>
<proteinExistence type="predicted"/>
<evidence type="ECO:0000313" key="3">
    <source>
        <dbReference type="EMBL" id="KAF2655965.1"/>
    </source>
</evidence>
<dbReference type="Pfam" id="PF00651">
    <property type="entry name" value="BTB"/>
    <property type="match status" value="1"/>
</dbReference>
<accession>A0A6A6T7I5</accession>
<feature type="compositionally biased region" description="Polar residues" evidence="1">
    <location>
        <begin position="1"/>
        <end position="12"/>
    </location>
</feature>
<dbReference type="EMBL" id="MU004342">
    <property type="protein sequence ID" value="KAF2655965.1"/>
    <property type="molecule type" value="Genomic_DNA"/>
</dbReference>
<dbReference type="Gene3D" id="3.30.710.10">
    <property type="entry name" value="Potassium Channel Kv1.1, Chain A"/>
    <property type="match status" value="1"/>
</dbReference>
<evidence type="ECO:0000313" key="4">
    <source>
        <dbReference type="Proteomes" id="UP000799324"/>
    </source>
</evidence>
<reference evidence="3" key="1">
    <citation type="journal article" date="2020" name="Stud. Mycol.">
        <title>101 Dothideomycetes genomes: a test case for predicting lifestyles and emergence of pathogens.</title>
        <authorList>
            <person name="Haridas S."/>
            <person name="Albert R."/>
            <person name="Binder M."/>
            <person name="Bloem J."/>
            <person name="Labutti K."/>
            <person name="Salamov A."/>
            <person name="Andreopoulos B."/>
            <person name="Baker S."/>
            <person name="Barry K."/>
            <person name="Bills G."/>
            <person name="Bluhm B."/>
            <person name="Cannon C."/>
            <person name="Castanera R."/>
            <person name="Culley D."/>
            <person name="Daum C."/>
            <person name="Ezra D."/>
            <person name="Gonzalez J."/>
            <person name="Henrissat B."/>
            <person name="Kuo A."/>
            <person name="Liang C."/>
            <person name="Lipzen A."/>
            <person name="Lutzoni F."/>
            <person name="Magnuson J."/>
            <person name="Mondo S."/>
            <person name="Nolan M."/>
            <person name="Ohm R."/>
            <person name="Pangilinan J."/>
            <person name="Park H.-J."/>
            <person name="Ramirez L."/>
            <person name="Alfaro M."/>
            <person name="Sun H."/>
            <person name="Tritt A."/>
            <person name="Yoshinaga Y."/>
            <person name="Zwiers L.-H."/>
            <person name="Turgeon B."/>
            <person name="Goodwin S."/>
            <person name="Spatafora J."/>
            <person name="Crous P."/>
            <person name="Grigoriev I."/>
        </authorList>
    </citation>
    <scope>NUCLEOTIDE SEQUENCE</scope>
    <source>
        <strain evidence="3">CBS 122681</strain>
    </source>
</reference>
<evidence type="ECO:0000256" key="1">
    <source>
        <dbReference type="SAM" id="MobiDB-lite"/>
    </source>
</evidence>
<feature type="region of interest" description="Disordered" evidence="1">
    <location>
        <begin position="1"/>
        <end position="31"/>
    </location>
</feature>
<dbReference type="OrthoDB" id="5275938at2759"/>
<dbReference type="InterPro" id="IPR000210">
    <property type="entry name" value="BTB/POZ_dom"/>
</dbReference>
<protein>
    <recommendedName>
        <fullName evidence="2">BTB domain-containing protein</fullName>
    </recommendedName>
</protein>
<evidence type="ECO:0000259" key="2">
    <source>
        <dbReference type="PROSITE" id="PS50097"/>
    </source>
</evidence>
<feature type="domain" description="BTB" evidence="2">
    <location>
        <begin position="38"/>
        <end position="107"/>
    </location>
</feature>
<organism evidence="3 4">
    <name type="scientific">Lophiostoma macrostomum CBS 122681</name>
    <dbReference type="NCBI Taxonomy" id="1314788"/>
    <lineage>
        <taxon>Eukaryota</taxon>
        <taxon>Fungi</taxon>
        <taxon>Dikarya</taxon>
        <taxon>Ascomycota</taxon>
        <taxon>Pezizomycotina</taxon>
        <taxon>Dothideomycetes</taxon>
        <taxon>Pleosporomycetidae</taxon>
        <taxon>Pleosporales</taxon>
        <taxon>Lophiostomataceae</taxon>
        <taxon>Lophiostoma</taxon>
    </lineage>
</organism>
<keyword evidence="4" id="KW-1185">Reference proteome</keyword>
<dbReference type="InterPro" id="IPR011333">
    <property type="entry name" value="SKP1/BTB/POZ_sf"/>
</dbReference>
<dbReference type="CDD" id="cd18186">
    <property type="entry name" value="BTB_POZ_ZBTB_KLHL-like"/>
    <property type="match status" value="1"/>
</dbReference>
<dbReference type="PROSITE" id="PS50097">
    <property type="entry name" value="BTB"/>
    <property type="match status" value="1"/>
</dbReference>